<comment type="caution">
    <text evidence="2">The sequence shown here is derived from an EMBL/GenBank/DDBJ whole genome shotgun (WGS) entry which is preliminary data.</text>
</comment>
<dbReference type="GO" id="GO:0006281">
    <property type="term" value="P:DNA repair"/>
    <property type="evidence" value="ECO:0007669"/>
    <property type="project" value="UniProtKB-ARBA"/>
</dbReference>
<accession>A0AAW1V3A3</accession>
<sequence length="135" mass="15436">MPSGERGYDGSIRLKLVHNVECRKDGSLVEEVFGAVTFKQTAAIKRGKALEIYVVDEVSRVKNLKIMGSGRFLKNKWPMLGASPDAITDDFVVKMKLPYEKKTSSQYYNNEKLGKKYYAQIETQRHMTEKARAHF</sequence>
<dbReference type="EMBL" id="JARQZJ010000111">
    <property type="protein sequence ID" value="KAK9887496.1"/>
    <property type="molecule type" value="Genomic_DNA"/>
</dbReference>
<reference evidence="2 3" key="1">
    <citation type="submission" date="2023-03" db="EMBL/GenBank/DDBJ databases">
        <title>Genome insight into feeding habits of ladybird beetles.</title>
        <authorList>
            <person name="Li H.-S."/>
            <person name="Huang Y.-H."/>
            <person name="Pang H."/>
        </authorList>
    </citation>
    <scope>NUCLEOTIDE SEQUENCE [LARGE SCALE GENOMIC DNA]</scope>
    <source>
        <strain evidence="2">SYSU_2023b</strain>
        <tissue evidence="2">Whole body</tissue>
    </source>
</reference>
<feature type="domain" description="YqaJ viral recombinase" evidence="1">
    <location>
        <begin position="33"/>
        <end position="130"/>
    </location>
</feature>
<protein>
    <recommendedName>
        <fullName evidence="1">YqaJ viral recombinase domain-containing protein</fullName>
    </recommendedName>
</protein>
<dbReference type="PANTHER" id="PTHR39953:SF1">
    <property type="entry name" value="RE54151P"/>
    <property type="match status" value="1"/>
</dbReference>
<evidence type="ECO:0000259" key="1">
    <source>
        <dbReference type="Pfam" id="PF09588"/>
    </source>
</evidence>
<dbReference type="InterPro" id="IPR019080">
    <property type="entry name" value="YqaJ_viral_recombinase"/>
</dbReference>
<dbReference type="Proteomes" id="UP001431783">
    <property type="component" value="Unassembled WGS sequence"/>
</dbReference>
<dbReference type="AlphaFoldDB" id="A0AAW1V3A3"/>
<evidence type="ECO:0000313" key="3">
    <source>
        <dbReference type="Proteomes" id="UP001431783"/>
    </source>
</evidence>
<proteinExistence type="predicted"/>
<dbReference type="Gene3D" id="3.90.320.10">
    <property type="match status" value="1"/>
</dbReference>
<name>A0AAW1V3A3_9CUCU</name>
<keyword evidence="3" id="KW-1185">Reference proteome</keyword>
<dbReference type="SUPFAM" id="SSF52980">
    <property type="entry name" value="Restriction endonuclease-like"/>
    <property type="match status" value="1"/>
</dbReference>
<dbReference type="Pfam" id="PF09588">
    <property type="entry name" value="YqaJ"/>
    <property type="match status" value="1"/>
</dbReference>
<organism evidence="2 3">
    <name type="scientific">Henosepilachna vigintioctopunctata</name>
    <dbReference type="NCBI Taxonomy" id="420089"/>
    <lineage>
        <taxon>Eukaryota</taxon>
        <taxon>Metazoa</taxon>
        <taxon>Ecdysozoa</taxon>
        <taxon>Arthropoda</taxon>
        <taxon>Hexapoda</taxon>
        <taxon>Insecta</taxon>
        <taxon>Pterygota</taxon>
        <taxon>Neoptera</taxon>
        <taxon>Endopterygota</taxon>
        <taxon>Coleoptera</taxon>
        <taxon>Polyphaga</taxon>
        <taxon>Cucujiformia</taxon>
        <taxon>Coccinelloidea</taxon>
        <taxon>Coccinellidae</taxon>
        <taxon>Epilachninae</taxon>
        <taxon>Epilachnini</taxon>
        <taxon>Henosepilachna</taxon>
    </lineage>
</organism>
<dbReference type="InterPro" id="IPR011335">
    <property type="entry name" value="Restrct_endonuc-II-like"/>
</dbReference>
<dbReference type="PANTHER" id="PTHR39953">
    <property type="entry name" value="RE54151P"/>
    <property type="match status" value="1"/>
</dbReference>
<gene>
    <name evidence="2" type="ORF">WA026_022850</name>
</gene>
<dbReference type="InterPro" id="IPR011604">
    <property type="entry name" value="PDDEXK-like_dom_sf"/>
</dbReference>
<evidence type="ECO:0000313" key="2">
    <source>
        <dbReference type="EMBL" id="KAK9887496.1"/>
    </source>
</evidence>